<name>A0A822ZG03_NELNU</name>
<dbReference type="EMBL" id="DUZY01000006">
    <property type="protein sequence ID" value="DAD43430.1"/>
    <property type="molecule type" value="Genomic_DNA"/>
</dbReference>
<keyword evidence="2" id="KW-1185">Reference proteome</keyword>
<reference evidence="1 2" key="1">
    <citation type="journal article" date="2020" name="Mol. Biol. Evol.">
        <title>Distinct Expression and Methylation Patterns for Genes with Different Fates following a Single Whole-Genome Duplication in Flowering Plants.</title>
        <authorList>
            <person name="Shi T."/>
            <person name="Rahmani R.S."/>
            <person name="Gugger P.F."/>
            <person name="Wang M."/>
            <person name="Li H."/>
            <person name="Zhang Y."/>
            <person name="Li Z."/>
            <person name="Wang Q."/>
            <person name="Van de Peer Y."/>
            <person name="Marchal K."/>
            <person name="Chen J."/>
        </authorList>
    </citation>
    <scope>NUCLEOTIDE SEQUENCE [LARGE SCALE GENOMIC DNA]</scope>
    <source>
        <tissue evidence="1">Leaf</tissue>
    </source>
</reference>
<sequence length="66" mass="7885">MTKLLRQFLDLNEIKMGLILHYLVLEDHQAHVYNRQPKLVHSLGVKDISLFDFFLNLFSSYRHLKS</sequence>
<protein>
    <submittedName>
        <fullName evidence="1">Uncharacterized protein</fullName>
    </submittedName>
</protein>
<dbReference type="Proteomes" id="UP000607653">
    <property type="component" value="Unassembled WGS sequence"/>
</dbReference>
<gene>
    <name evidence="1" type="ORF">HUJ06_001660</name>
</gene>
<organism evidence="1 2">
    <name type="scientific">Nelumbo nucifera</name>
    <name type="common">Sacred lotus</name>
    <dbReference type="NCBI Taxonomy" id="4432"/>
    <lineage>
        <taxon>Eukaryota</taxon>
        <taxon>Viridiplantae</taxon>
        <taxon>Streptophyta</taxon>
        <taxon>Embryophyta</taxon>
        <taxon>Tracheophyta</taxon>
        <taxon>Spermatophyta</taxon>
        <taxon>Magnoliopsida</taxon>
        <taxon>Proteales</taxon>
        <taxon>Nelumbonaceae</taxon>
        <taxon>Nelumbo</taxon>
    </lineage>
</organism>
<evidence type="ECO:0000313" key="2">
    <source>
        <dbReference type="Proteomes" id="UP000607653"/>
    </source>
</evidence>
<dbReference type="AlphaFoldDB" id="A0A822ZG03"/>
<proteinExistence type="predicted"/>
<accession>A0A822ZG03</accession>
<evidence type="ECO:0000313" key="1">
    <source>
        <dbReference type="EMBL" id="DAD43430.1"/>
    </source>
</evidence>
<comment type="caution">
    <text evidence="1">The sequence shown here is derived from an EMBL/GenBank/DDBJ whole genome shotgun (WGS) entry which is preliminary data.</text>
</comment>